<accession>E4XKQ6</accession>
<dbReference type="OrthoDB" id="10503075at2759"/>
<evidence type="ECO:0000256" key="1">
    <source>
        <dbReference type="PROSITE-ProRule" id="PRU00108"/>
    </source>
</evidence>
<evidence type="ECO:0000256" key="3">
    <source>
        <dbReference type="SAM" id="MobiDB-lite"/>
    </source>
</evidence>
<feature type="DNA-binding region" description="Homeobox" evidence="1">
    <location>
        <begin position="3"/>
        <end position="55"/>
    </location>
</feature>
<keyword evidence="1 2" id="KW-0238">DNA-binding</keyword>
<dbReference type="InterPro" id="IPR009057">
    <property type="entry name" value="Homeodomain-like_sf"/>
</dbReference>
<feature type="region of interest" description="Disordered" evidence="3">
    <location>
        <begin position="89"/>
        <end position="116"/>
    </location>
</feature>
<dbReference type="PROSITE" id="PS50071">
    <property type="entry name" value="HOMEOBOX_2"/>
    <property type="match status" value="1"/>
</dbReference>
<dbReference type="Proteomes" id="UP000001307">
    <property type="component" value="Unassembled WGS sequence"/>
</dbReference>
<dbReference type="SMART" id="SM00389">
    <property type="entry name" value="HOX"/>
    <property type="match status" value="1"/>
</dbReference>
<evidence type="ECO:0000259" key="4">
    <source>
        <dbReference type="PROSITE" id="PS50071"/>
    </source>
</evidence>
<dbReference type="AlphaFoldDB" id="E4XKQ6"/>
<reference evidence="5" key="1">
    <citation type="journal article" date="2010" name="Science">
        <title>Plasticity of animal genome architecture unmasked by rapid evolution of a pelagic tunicate.</title>
        <authorList>
            <person name="Denoeud F."/>
            <person name="Henriet S."/>
            <person name="Mungpakdee S."/>
            <person name="Aury J.M."/>
            <person name="Da Silva C."/>
            <person name="Brinkmann H."/>
            <person name="Mikhaleva J."/>
            <person name="Olsen L.C."/>
            <person name="Jubin C."/>
            <person name="Canestro C."/>
            <person name="Bouquet J.M."/>
            <person name="Danks G."/>
            <person name="Poulain J."/>
            <person name="Campsteijn C."/>
            <person name="Adamski M."/>
            <person name="Cross I."/>
            <person name="Yadetie F."/>
            <person name="Muffato M."/>
            <person name="Louis A."/>
            <person name="Butcher S."/>
            <person name="Tsagkogeorga G."/>
            <person name="Konrad A."/>
            <person name="Singh S."/>
            <person name="Jensen M.F."/>
            <person name="Cong E.H."/>
            <person name="Eikeseth-Otteraa H."/>
            <person name="Noel B."/>
            <person name="Anthouard V."/>
            <person name="Porcel B.M."/>
            <person name="Kachouri-Lafond R."/>
            <person name="Nishino A."/>
            <person name="Ugolini M."/>
            <person name="Chourrout P."/>
            <person name="Nishida H."/>
            <person name="Aasland R."/>
            <person name="Huzurbazar S."/>
            <person name="Westhof E."/>
            <person name="Delsuc F."/>
            <person name="Lehrach H."/>
            <person name="Reinhardt R."/>
            <person name="Weissenbach J."/>
            <person name="Roy S.W."/>
            <person name="Artiguenave F."/>
            <person name="Postlethwait J.H."/>
            <person name="Manak J.R."/>
            <person name="Thompson E.M."/>
            <person name="Jaillon O."/>
            <person name="Du Pasquier L."/>
            <person name="Boudinot P."/>
            <person name="Liberles D.A."/>
            <person name="Volff J.N."/>
            <person name="Philippe H."/>
            <person name="Lenhard B."/>
            <person name="Roest Crollius H."/>
            <person name="Wincker P."/>
            <person name="Chourrout D."/>
        </authorList>
    </citation>
    <scope>NUCLEOTIDE SEQUENCE [LARGE SCALE GENOMIC DNA]</scope>
</reference>
<protein>
    <recommendedName>
        <fullName evidence="4">Homeobox domain-containing protein</fullName>
    </recommendedName>
</protein>
<name>E4XKQ6_OIKDI</name>
<evidence type="ECO:0000313" key="5">
    <source>
        <dbReference type="EMBL" id="CBY10759.1"/>
    </source>
</evidence>
<evidence type="ECO:0000313" key="6">
    <source>
        <dbReference type="Proteomes" id="UP000001307"/>
    </source>
</evidence>
<dbReference type="Pfam" id="PF00046">
    <property type="entry name" value="Homeodomain"/>
    <property type="match status" value="1"/>
</dbReference>
<dbReference type="EMBL" id="FN653065">
    <property type="protein sequence ID" value="CBY10759.1"/>
    <property type="molecule type" value="Genomic_DNA"/>
</dbReference>
<keyword evidence="1 2" id="KW-0539">Nucleus</keyword>
<evidence type="ECO:0000256" key="2">
    <source>
        <dbReference type="RuleBase" id="RU000682"/>
    </source>
</evidence>
<organism evidence="5">
    <name type="scientific">Oikopleura dioica</name>
    <name type="common">Tunicate</name>
    <dbReference type="NCBI Taxonomy" id="34765"/>
    <lineage>
        <taxon>Eukaryota</taxon>
        <taxon>Metazoa</taxon>
        <taxon>Chordata</taxon>
        <taxon>Tunicata</taxon>
        <taxon>Appendicularia</taxon>
        <taxon>Copelata</taxon>
        <taxon>Oikopleuridae</taxon>
        <taxon>Oikopleura</taxon>
    </lineage>
</organism>
<feature type="domain" description="Homeobox" evidence="4">
    <location>
        <begin position="1"/>
        <end position="54"/>
    </location>
</feature>
<dbReference type="InParanoid" id="E4XKQ6"/>
<dbReference type="Gene3D" id="1.10.10.60">
    <property type="entry name" value="Homeodomain-like"/>
    <property type="match status" value="1"/>
</dbReference>
<dbReference type="InterPro" id="IPR001356">
    <property type="entry name" value="HD"/>
</dbReference>
<keyword evidence="1 2" id="KW-0371">Homeobox</keyword>
<feature type="compositionally biased region" description="Low complexity" evidence="3">
    <location>
        <begin position="100"/>
        <end position="116"/>
    </location>
</feature>
<dbReference type="GO" id="GO:0005634">
    <property type="term" value="C:nucleus"/>
    <property type="evidence" value="ECO:0007669"/>
    <property type="project" value="UniProtKB-SubCell"/>
</dbReference>
<proteinExistence type="predicted"/>
<dbReference type="GO" id="GO:0003677">
    <property type="term" value="F:DNA binding"/>
    <property type="evidence" value="ECO:0007669"/>
    <property type="project" value="UniProtKB-UniRule"/>
</dbReference>
<comment type="subcellular location">
    <subcellularLocation>
        <location evidence="1 2">Nucleus</location>
    </subcellularLocation>
</comment>
<sequence>MRRKRITWTSKQKKKLEENYAREQYPTVLEIQSLALELGSVGEQVVKTWFRNRRKGSFPMKKNNRKIKDFATDRAILMKVSEYEAKVAMKSKPDVAQNRNDNLTNQTSSNSSSDNSGYFSFQLLEASQNELDDREIFSQGDFNDDSRVEEPNSETFMEMLMDSGNQLVTHLYAL</sequence>
<dbReference type="CDD" id="cd00086">
    <property type="entry name" value="homeodomain"/>
    <property type="match status" value="1"/>
</dbReference>
<gene>
    <name evidence="5" type="ORF">GSOID_T00014271001</name>
</gene>
<dbReference type="SUPFAM" id="SSF46689">
    <property type="entry name" value="Homeodomain-like"/>
    <property type="match status" value="1"/>
</dbReference>
<keyword evidence="6" id="KW-1185">Reference proteome</keyword>